<dbReference type="SUPFAM" id="SSF51197">
    <property type="entry name" value="Clavaminate synthase-like"/>
    <property type="match status" value="1"/>
</dbReference>
<accession>A0A6A3IYN0</accession>
<gene>
    <name evidence="2" type="ORF">PR002_g22647</name>
</gene>
<comment type="caution">
    <text evidence="2">The sequence shown here is derived from an EMBL/GenBank/DDBJ whole genome shotgun (WGS) entry which is preliminary data.</text>
</comment>
<proteinExistence type="predicted"/>
<feature type="region of interest" description="Disordered" evidence="1">
    <location>
        <begin position="231"/>
        <end position="325"/>
    </location>
</feature>
<evidence type="ECO:0008006" key="4">
    <source>
        <dbReference type="Google" id="ProtNLM"/>
    </source>
</evidence>
<feature type="compositionally biased region" description="Basic and acidic residues" evidence="1">
    <location>
        <begin position="256"/>
        <end position="265"/>
    </location>
</feature>
<dbReference type="EMBL" id="QXFU01002462">
    <property type="protein sequence ID" value="KAE8985415.1"/>
    <property type="molecule type" value="Genomic_DNA"/>
</dbReference>
<dbReference type="AlphaFoldDB" id="A0A6A3IYN0"/>
<dbReference type="Proteomes" id="UP000435112">
    <property type="component" value="Unassembled WGS sequence"/>
</dbReference>
<dbReference type="Gene3D" id="3.30.160.60">
    <property type="entry name" value="Classic Zinc Finger"/>
    <property type="match status" value="1"/>
</dbReference>
<feature type="compositionally biased region" description="Acidic residues" evidence="1">
    <location>
        <begin position="300"/>
        <end position="309"/>
    </location>
</feature>
<evidence type="ECO:0000313" key="3">
    <source>
        <dbReference type="Proteomes" id="UP000435112"/>
    </source>
</evidence>
<dbReference type="OrthoDB" id="123950at2759"/>
<protein>
    <recommendedName>
        <fullName evidence="4">C2H2-type domain-containing protein</fullName>
    </recommendedName>
</protein>
<sequence length="325" mass="36337">MFEVHVCKAALREIKQLVFNPIFRRVYSKKMDEYLRQADIEDLGDAMDFIDGTIKAQVEHANEDWEVRDGAWHALHSYPGGPDQDPHQDFPAFETAKALFKRQLGQGSVIVALMNGTKMIVYPGCTGGRASMQKRKVLVLQRGDVLFFRGGLAHSGAAYDKENYRLHCYVCIRGIRQKANSTEAVVFDKFRCPKCLVAIDSRGDLTAHKRECEDEGDYICGDCGRAFSNRNTRNKDRSRKHLQAVVSDADQVEESDSSHGSRMEVDTGEGDGEESGGGPSGDEEESSEEESSAGGRDEGESSEEESSEEESARRRVRGERRGRER</sequence>
<dbReference type="InterPro" id="IPR036236">
    <property type="entry name" value="Znf_C2H2_sf"/>
</dbReference>
<evidence type="ECO:0000256" key="1">
    <source>
        <dbReference type="SAM" id="MobiDB-lite"/>
    </source>
</evidence>
<name>A0A6A3IYN0_9STRA</name>
<reference evidence="2 3" key="1">
    <citation type="submission" date="2018-09" db="EMBL/GenBank/DDBJ databases">
        <title>Genomic investigation of the strawberry pathogen Phytophthora fragariae indicates pathogenicity is determined by transcriptional variation in three key races.</title>
        <authorList>
            <person name="Adams T.M."/>
            <person name="Armitage A.D."/>
            <person name="Sobczyk M.K."/>
            <person name="Bates H.J."/>
            <person name="Dunwell J.M."/>
            <person name="Nellist C.F."/>
            <person name="Harrison R.J."/>
        </authorList>
    </citation>
    <scope>NUCLEOTIDE SEQUENCE [LARGE SCALE GENOMIC DNA]</scope>
    <source>
        <strain evidence="2 3">SCRP324</strain>
    </source>
</reference>
<dbReference type="SUPFAM" id="SSF57667">
    <property type="entry name" value="beta-beta-alpha zinc fingers"/>
    <property type="match status" value="1"/>
</dbReference>
<organism evidence="2 3">
    <name type="scientific">Phytophthora rubi</name>
    <dbReference type="NCBI Taxonomy" id="129364"/>
    <lineage>
        <taxon>Eukaryota</taxon>
        <taxon>Sar</taxon>
        <taxon>Stramenopiles</taxon>
        <taxon>Oomycota</taxon>
        <taxon>Peronosporomycetes</taxon>
        <taxon>Peronosporales</taxon>
        <taxon>Peronosporaceae</taxon>
        <taxon>Phytophthora</taxon>
    </lineage>
</organism>
<feature type="compositionally biased region" description="Acidic residues" evidence="1">
    <location>
        <begin position="281"/>
        <end position="291"/>
    </location>
</feature>
<evidence type="ECO:0000313" key="2">
    <source>
        <dbReference type="EMBL" id="KAE8985415.1"/>
    </source>
</evidence>